<dbReference type="AlphaFoldDB" id="A0A8H6JA83"/>
<keyword evidence="3" id="KW-1185">Reference proteome</keyword>
<gene>
    <name evidence="2" type="ORF">CSOJ01_06907</name>
</gene>
<organism evidence="2 3">
    <name type="scientific">Colletotrichum sojae</name>
    <dbReference type="NCBI Taxonomy" id="2175907"/>
    <lineage>
        <taxon>Eukaryota</taxon>
        <taxon>Fungi</taxon>
        <taxon>Dikarya</taxon>
        <taxon>Ascomycota</taxon>
        <taxon>Pezizomycotina</taxon>
        <taxon>Sordariomycetes</taxon>
        <taxon>Hypocreomycetidae</taxon>
        <taxon>Glomerellales</taxon>
        <taxon>Glomerellaceae</taxon>
        <taxon>Colletotrichum</taxon>
        <taxon>Colletotrichum orchidearum species complex</taxon>
    </lineage>
</organism>
<feature type="region of interest" description="Disordered" evidence="1">
    <location>
        <begin position="332"/>
        <end position="352"/>
    </location>
</feature>
<sequence length="352" mass="39201">MSHTTCDQIIDSAGMPVYPYPSHKLGEGSPSSVSYQVAMTPPPSQFRIVSPARYSRAGKQLAREVKQGVSGDVNNIAQHPSELPPLKGLTISVEEPVTITWTRHISPAVDEIPAATDPSKKFCYQWSLEFSVTAKGIERLEEDTDEIDKKIEEATFAIINGRNQRANASKDEKAKNTKTEAKNPETKKSSKRKWFQIRTDIGHFRTFNCRQPSLPSDFLEAPAETGATARSAAKRNENRGNRKGGYRNLKMRRGALYIILQPGAYSMVLRTKYGLVHDHVSLVGVRFPELAVEKDITAPELWDDGLGDPVDIFAELDSRNYQSTTLGVYDETRGMTPLDTLQQEAEDDDDEA</sequence>
<proteinExistence type="predicted"/>
<evidence type="ECO:0000313" key="2">
    <source>
        <dbReference type="EMBL" id="KAF6809429.1"/>
    </source>
</evidence>
<dbReference type="EMBL" id="WIGN01000101">
    <property type="protein sequence ID" value="KAF6809429.1"/>
    <property type="molecule type" value="Genomic_DNA"/>
</dbReference>
<evidence type="ECO:0000256" key="1">
    <source>
        <dbReference type="SAM" id="MobiDB-lite"/>
    </source>
</evidence>
<feature type="compositionally biased region" description="Basic and acidic residues" evidence="1">
    <location>
        <begin position="168"/>
        <end position="188"/>
    </location>
</feature>
<feature type="region of interest" description="Disordered" evidence="1">
    <location>
        <begin position="162"/>
        <end position="191"/>
    </location>
</feature>
<comment type="caution">
    <text evidence="2">The sequence shown here is derived from an EMBL/GenBank/DDBJ whole genome shotgun (WGS) entry which is preliminary data.</text>
</comment>
<protein>
    <submittedName>
        <fullName evidence="2">Uncharacterized protein</fullName>
    </submittedName>
</protein>
<dbReference type="Proteomes" id="UP000652219">
    <property type="component" value="Unassembled WGS sequence"/>
</dbReference>
<accession>A0A8H6JA83</accession>
<feature type="region of interest" description="Disordered" evidence="1">
    <location>
        <begin position="224"/>
        <end position="246"/>
    </location>
</feature>
<evidence type="ECO:0000313" key="3">
    <source>
        <dbReference type="Proteomes" id="UP000652219"/>
    </source>
</evidence>
<reference evidence="2 3" key="1">
    <citation type="journal article" date="2020" name="Phytopathology">
        <title>Genome Sequence Resources of Colletotrichum truncatum, C. plurivorum, C. musicola, and C. sojae: Four Species Pathogenic to Soybean (Glycine max).</title>
        <authorList>
            <person name="Rogerio F."/>
            <person name="Boufleur T.R."/>
            <person name="Ciampi-Guillardi M."/>
            <person name="Sukno S.A."/>
            <person name="Thon M.R."/>
            <person name="Massola Junior N.S."/>
            <person name="Baroncelli R."/>
        </authorList>
    </citation>
    <scope>NUCLEOTIDE SEQUENCE [LARGE SCALE GENOMIC DNA]</scope>
    <source>
        <strain evidence="2 3">LFN0009</strain>
    </source>
</reference>
<name>A0A8H6JA83_9PEZI</name>